<dbReference type="Proteomes" id="UP000001292">
    <property type="component" value="Unassembled WGS sequence"/>
</dbReference>
<dbReference type="OMA" id="AHLIPQN"/>
<name>B4IGA0_DROSE</name>
<dbReference type="HOGENOM" id="CLU_025756_0_0_1"/>
<keyword evidence="2" id="KW-1185">Reference proteome</keyword>
<reference evidence="1 2" key="1">
    <citation type="journal article" date="2007" name="Nature">
        <title>Evolution of genes and genomes on the Drosophila phylogeny.</title>
        <authorList>
            <consortium name="Drosophila 12 Genomes Consortium"/>
            <person name="Clark A.G."/>
            <person name="Eisen M.B."/>
            <person name="Smith D.R."/>
            <person name="Bergman C.M."/>
            <person name="Oliver B."/>
            <person name="Markow T.A."/>
            <person name="Kaufman T.C."/>
            <person name="Kellis M."/>
            <person name="Gelbart W."/>
            <person name="Iyer V.N."/>
            <person name="Pollard D.A."/>
            <person name="Sackton T.B."/>
            <person name="Larracuente A.M."/>
            <person name="Singh N.D."/>
            <person name="Abad J.P."/>
            <person name="Abt D.N."/>
            <person name="Adryan B."/>
            <person name="Aguade M."/>
            <person name="Akashi H."/>
            <person name="Anderson W.W."/>
            <person name="Aquadro C.F."/>
            <person name="Ardell D.H."/>
            <person name="Arguello R."/>
            <person name="Artieri C.G."/>
            <person name="Barbash D.A."/>
            <person name="Barker D."/>
            <person name="Barsanti P."/>
            <person name="Batterham P."/>
            <person name="Batzoglou S."/>
            <person name="Begun D."/>
            <person name="Bhutkar A."/>
            <person name="Blanco E."/>
            <person name="Bosak S.A."/>
            <person name="Bradley R.K."/>
            <person name="Brand A.D."/>
            <person name="Brent M.R."/>
            <person name="Brooks A.N."/>
            <person name="Brown R.H."/>
            <person name="Butlin R.K."/>
            <person name="Caggese C."/>
            <person name="Calvi B.R."/>
            <person name="Bernardo de Carvalho A."/>
            <person name="Caspi A."/>
            <person name="Castrezana S."/>
            <person name="Celniker S.E."/>
            <person name="Chang J.L."/>
            <person name="Chapple C."/>
            <person name="Chatterji S."/>
            <person name="Chinwalla A."/>
            <person name="Civetta A."/>
            <person name="Clifton S.W."/>
            <person name="Comeron J.M."/>
            <person name="Costello J.C."/>
            <person name="Coyne J.A."/>
            <person name="Daub J."/>
            <person name="David R.G."/>
            <person name="Delcher A.L."/>
            <person name="Delehaunty K."/>
            <person name="Do C.B."/>
            <person name="Ebling H."/>
            <person name="Edwards K."/>
            <person name="Eickbush T."/>
            <person name="Evans J.D."/>
            <person name="Filipski A."/>
            <person name="Findeiss S."/>
            <person name="Freyhult E."/>
            <person name="Fulton L."/>
            <person name="Fulton R."/>
            <person name="Garcia A.C."/>
            <person name="Gardiner A."/>
            <person name="Garfield D.A."/>
            <person name="Garvin B.E."/>
            <person name="Gibson G."/>
            <person name="Gilbert D."/>
            <person name="Gnerre S."/>
            <person name="Godfrey J."/>
            <person name="Good R."/>
            <person name="Gotea V."/>
            <person name="Gravely B."/>
            <person name="Greenberg A.J."/>
            <person name="Griffiths-Jones S."/>
            <person name="Gross S."/>
            <person name="Guigo R."/>
            <person name="Gustafson E.A."/>
            <person name="Haerty W."/>
            <person name="Hahn M.W."/>
            <person name="Halligan D.L."/>
            <person name="Halpern A.L."/>
            <person name="Halter G.M."/>
            <person name="Han M.V."/>
            <person name="Heger A."/>
            <person name="Hillier L."/>
            <person name="Hinrichs A.S."/>
            <person name="Holmes I."/>
            <person name="Hoskins R.A."/>
            <person name="Hubisz M.J."/>
            <person name="Hultmark D."/>
            <person name="Huntley M.A."/>
            <person name="Jaffe D.B."/>
            <person name="Jagadeeshan S."/>
            <person name="Jeck W.R."/>
            <person name="Johnson J."/>
            <person name="Jones C.D."/>
            <person name="Jordan W.C."/>
            <person name="Karpen G.H."/>
            <person name="Kataoka E."/>
            <person name="Keightley P.D."/>
            <person name="Kheradpour P."/>
            <person name="Kirkness E.F."/>
            <person name="Koerich L.B."/>
            <person name="Kristiansen K."/>
            <person name="Kudrna D."/>
            <person name="Kulathinal R.J."/>
            <person name="Kumar S."/>
            <person name="Kwok R."/>
            <person name="Lander E."/>
            <person name="Langley C.H."/>
            <person name="Lapoint R."/>
            <person name="Lazzaro B.P."/>
            <person name="Lee S.J."/>
            <person name="Levesque L."/>
            <person name="Li R."/>
            <person name="Lin C.F."/>
            <person name="Lin M.F."/>
            <person name="Lindblad-Toh K."/>
            <person name="Llopart A."/>
            <person name="Long M."/>
            <person name="Low L."/>
            <person name="Lozovsky E."/>
            <person name="Lu J."/>
            <person name="Luo M."/>
            <person name="Machado C.A."/>
            <person name="Makalowski W."/>
            <person name="Marzo M."/>
            <person name="Matsuda M."/>
            <person name="Matzkin L."/>
            <person name="McAllister B."/>
            <person name="McBride C.S."/>
            <person name="McKernan B."/>
            <person name="McKernan K."/>
            <person name="Mendez-Lago M."/>
            <person name="Minx P."/>
            <person name="Mollenhauer M.U."/>
            <person name="Montooth K."/>
            <person name="Mount S.M."/>
            <person name="Mu X."/>
            <person name="Myers E."/>
            <person name="Negre B."/>
            <person name="Newfeld S."/>
            <person name="Nielsen R."/>
            <person name="Noor M.A."/>
            <person name="O'Grady P."/>
            <person name="Pachter L."/>
            <person name="Papaceit M."/>
            <person name="Parisi M.J."/>
            <person name="Parisi M."/>
            <person name="Parts L."/>
            <person name="Pedersen J.S."/>
            <person name="Pesole G."/>
            <person name="Phillippy A.M."/>
            <person name="Ponting C.P."/>
            <person name="Pop M."/>
            <person name="Porcelli D."/>
            <person name="Powell J.R."/>
            <person name="Prohaska S."/>
            <person name="Pruitt K."/>
            <person name="Puig M."/>
            <person name="Quesneville H."/>
            <person name="Ram K.R."/>
            <person name="Rand D."/>
            <person name="Rasmussen M.D."/>
            <person name="Reed L.K."/>
            <person name="Reenan R."/>
            <person name="Reily A."/>
            <person name="Remington K.A."/>
            <person name="Rieger T.T."/>
            <person name="Ritchie M.G."/>
            <person name="Robin C."/>
            <person name="Rogers Y.H."/>
            <person name="Rohde C."/>
            <person name="Rozas J."/>
            <person name="Rubenfield M.J."/>
            <person name="Ruiz A."/>
            <person name="Russo S."/>
            <person name="Salzberg S.L."/>
            <person name="Sanchez-Gracia A."/>
            <person name="Saranga D.J."/>
            <person name="Sato H."/>
            <person name="Schaeffer S.W."/>
            <person name="Schatz M.C."/>
            <person name="Schlenke T."/>
            <person name="Schwartz R."/>
            <person name="Segarra C."/>
            <person name="Singh R.S."/>
            <person name="Sirot L."/>
            <person name="Sirota M."/>
            <person name="Sisneros N.B."/>
            <person name="Smith C.D."/>
            <person name="Smith T.F."/>
            <person name="Spieth J."/>
            <person name="Stage D.E."/>
            <person name="Stark A."/>
            <person name="Stephan W."/>
            <person name="Strausberg R.L."/>
            <person name="Strempel S."/>
            <person name="Sturgill D."/>
            <person name="Sutton G."/>
            <person name="Sutton G.G."/>
            <person name="Tao W."/>
            <person name="Teichmann S."/>
            <person name="Tobari Y.N."/>
            <person name="Tomimura Y."/>
            <person name="Tsolas J.M."/>
            <person name="Valente V.L."/>
            <person name="Venter E."/>
            <person name="Venter J.C."/>
            <person name="Vicario S."/>
            <person name="Vieira F.G."/>
            <person name="Vilella A.J."/>
            <person name="Villasante A."/>
            <person name="Walenz B."/>
            <person name="Wang J."/>
            <person name="Wasserman M."/>
            <person name="Watts T."/>
            <person name="Wilson D."/>
            <person name="Wilson R.K."/>
            <person name="Wing R.A."/>
            <person name="Wolfner M.F."/>
            <person name="Wong A."/>
            <person name="Wong G.K."/>
            <person name="Wu C.I."/>
            <person name="Wu G."/>
            <person name="Yamamoto D."/>
            <person name="Yang H.P."/>
            <person name="Yang S.P."/>
            <person name="Yorke J.A."/>
            <person name="Yoshida K."/>
            <person name="Zdobnov E."/>
            <person name="Zhang P."/>
            <person name="Zhang Y."/>
            <person name="Zimin A.V."/>
            <person name="Baldwin J."/>
            <person name="Abdouelleil A."/>
            <person name="Abdulkadir J."/>
            <person name="Abebe A."/>
            <person name="Abera B."/>
            <person name="Abreu J."/>
            <person name="Acer S.C."/>
            <person name="Aftuck L."/>
            <person name="Alexander A."/>
            <person name="An P."/>
            <person name="Anderson E."/>
            <person name="Anderson S."/>
            <person name="Arachi H."/>
            <person name="Azer M."/>
            <person name="Bachantsang P."/>
            <person name="Barry A."/>
            <person name="Bayul T."/>
            <person name="Berlin A."/>
            <person name="Bessette D."/>
            <person name="Bloom T."/>
            <person name="Blye J."/>
            <person name="Boguslavskiy L."/>
            <person name="Bonnet C."/>
            <person name="Boukhgalter B."/>
            <person name="Bourzgui I."/>
            <person name="Brown A."/>
            <person name="Cahill P."/>
            <person name="Channer S."/>
            <person name="Cheshatsang Y."/>
            <person name="Chuda L."/>
            <person name="Citroen M."/>
            <person name="Collymore A."/>
            <person name="Cooke P."/>
            <person name="Costello M."/>
            <person name="D'Aco K."/>
            <person name="Daza R."/>
            <person name="De Haan G."/>
            <person name="DeGray S."/>
            <person name="DeMaso C."/>
            <person name="Dhargay N."/>
            <person name="Dooley K."/>
            <person name="Dooley E."/>
            <person name="Doricent M."/>
            <person name="Dorje P."/>
            <person name="Dorjee K."/>
            <person name="Dupes A."/>
            <person name="Elong R."/>
            <person name="Falk J."/>
            <person name="Farina A."/>
            <person name="Faro S."/>
            <person name="Ferguson D."/>
            <person name="Fisher S."/>
            <person name="Foley C.D."/>
            <person name="Franke A."/>
            <person name="Friedrich D."/>
            <person name="Gadbois L."/>
            <person name="Gearin G."/>
            <person name="Gearin C.R."/>
            <person name="Giannoukos G."/>
            <person name="Goode T."/>
            <person name="Graham J."/>
            <person name="Grandbois E."/>
            <person name="Grewal S."/>
            <person name="Gyaltsen K."/>
            <person name="Hafez N."/>
            <person name="Hagos B."/>
            <person name="Hall J."/>
            <person name="Henson C."/>
            <person name="Hollinger A."/>
            <person name="Honan T."/>
            <person name="Huard M.D."/>
            <person name="Hughes L."/>
            <person name="Hurhula B."/>
            <person name="Husby M.E."/>
            <person name="Kamat A."/>
            <person name="Kanga B."/>
            <person name="Kashin S."/>
            <person name="Khazanovich D."/>
            <person name="Kisner P."/>
            <person name="Lance K."/>
            <person name="Lara M."/>
            <person name="Lee W."/>
            <person name="Lennon N."/>
            <person name="Letendre F."/>
            <person name="LeVine R."/>
            <person name="Lipovsky A."/>
            <person name="Liu X."/>
            <person name="Liu J."/>
            <person name="Liu S."/>
            <person name="Lokyitsang T."/>
            <person name="Lokyitsang Y."/>
            <person name="Lubonja R."/>
            <person name="Lui A."/>
            <person name="MacDonald P."/>
            <person name="Magnisalis V."/>
            <person name="Maru K."/>
            <person name="Matthews C."/>
            <person name="McCusker W."/>
            <person name="McDonough S."/>
            <person name="Mehta T."/>
            <person name="Meldrim J."/>
            <person name="Meneus L."/>
            <person name="Mihai O."/>
            <person name="Mihalev A."/>
            <person name="Mihova T."/>
            <person name="Mittelman R."/>
            <person name="Mlenga V."/>
            <person name="Montmayeur A."/>
            <person name="Mulrain L."/>
            <person name="Navidi A."/>
            <person name="Naylor J."/>
            <person name="Negash T."/>
            <person name="Nguyen T."/>
            <person name="Nguyen N."/>
            <person name="Nicol R."/>
            <person name="Norbu C."/>
            <person name="Norbu N."/>
            <person name="Novod N."/>
            <person name="O'Neill B."/>
            <person name="Osman S."/>
            <person name="Markiewicz E."/>
            <person name="Oyono O.L."/>
            <person name="Patti C."/>
            <person name="Phunkhang P."/>
            <person name="Pierre F."/>
            <person name="Priest M."/>
            <person name="Raghuraman S."/>
            <person name="Rege F."/>
            <person name="Reyes R."/>
            <person name="Rise C."/>
            <person name="Rogov P."/>
            <person name="Ross K."/>
            <person name="Ryan E."/>
            <person name="Settipalli S."/>
            <person name="Shea T."/>
            <person name="Sherpa N."/>
            <person name="Shi L."/>
            <person name="Shih D."/>
            <person name="Sparrow T."/>
            <person name="Spaulding J."/>
            <person name="Stalker J."/>
            <person name="Stange-Thomann N."/>
            <person name="Stavropoulos S."/>
            <person name="Stone C."/>
            <person name="Strader C."/>
            <person name="Tesfaye S."/>
            <person name="Thomson T."/>
            <person name="Thoulutsang Y."/>
            <person name="Thoulutsang D."/>
            <person name="Topham K."/>
            <person name="Topping I."/>
            <person name="Tsamla T."/>
            <person name="Vassiliev H."/>
            <person name="Vo A."/>
            <person name="Wangchuk T."/>
            <person name="Wangdi T."/>
            <person name="Weiand M."/>
            <person name="Wilkinson J."/>
            <person name="Wilson A."/>
            <person name="Yadav S."/>
            <person name="Young G."/>
            <person name="Yu Q."/>
            <person name="Zembek L."/>
            <person name="Zhong D."/>
            <person name="Zimmer A."/>
            <person name="Zwirko Z."/>
            <person name="Jaffe D.B."/>
            <person name="Alvarez P."/>
            <person name="Brockman W."/>
            <person name="Butler J."/>
            <person name="Chin C."/>
            <person name="Gnerre S."/>
            <person name="Grabherr M."/>
            <person name="Kleber M."/>
            <person name="Mauceli E."/>
            <person name="MacCallum I."/>
        </authorList>
    </citation>
    <scope>NUCLEOTIDE SEQUENCE [LARGE SCALE GENOMIC DNA]</scope>
    <source>
        <strain evidence="2">Rob3c / Tucson 14021-0248.25</strain>
    </source>
</reference>
<sequence>VVPGGDSSSYQPAEYTPEHLKTAEVVPGGDSSSYQSAEYTPAHLKASVPATIGADTYAPVPAAIGADTYTPEKFIPQDVQEAHYKYIQEQEQGAVVPGGDSSSYQPAEYTPEHLKTAEVVPGGDSSSYQSAEYTPAHLKASVPATIGADTYAPVPAAIGADTYTPEKFIPQDVQEAHYKYIQEQEQGAVVPGGDSSSYQPAEYTPAQLKNSVVASTAASAVSGGDSSYYQSAVSQTSYVHSQAKTVVAGSSGSSYQSAQPIAAYVQGQAPVVIGANTITPAHLYEEPTSNGIEELNPDTHVPVAIGADTITPAHLQTTYSKSSQETQYASNGGYIY</sequence>
<dbReference type="KEGG" id="dse:6618500"/>
<protein>
    <submittedName>
        <fullName evidence="1">GM17653</fullName>
    </submittedName>
</protein>
<evidence type="ECO:0000313" key="2">
    <source>
        <dbReference type="Proteomes" id="UP000001292"/>
    </source>
</evidence>
<organism evidence="2">
    <name type="scientific">Drosophila sechellia</name>
    <name type="common">Fruit fly</name>
    <dbReference type="NCBI Taxonomy" id="7238"/>
    <lineage>
        <taxon>Eukaryota</taxon>
        <taxon>Metazoa</taxon>
        <taxon>Ecdysozoa</taxon>
        <taxon>Arthropoda</taxon>
        <taxon>Hexapoda</taxon>
        <taxon>Insecta</taxon>
        <taxon>Pterygota</taxon>
        <taxon>Neoptera</taxon>
        <taxon>Endopterygota</taxon>
        <taxon>Diptera</taxon>
        <taxon>Brachycera</taxon>
        <taxon>Muscomorpha</taxon>
        <taxon>Ephydroidea</taxon>
        <taxon>Drosophilidae</taxon>
        <taxon>Drosophila</taxon>
        <taxon>Sophophora</taxon>
    </lineage>
</organism>
<gene>
    <name evidence="1" type="primary">Dsec\GM17653</name>
    <name evidence="1" type="ORF">Dsec_GM17653</name>
</gene>
<dbReference type="EMBL" id="CH480835">
    <property type="protein sequence ID" value="EDW48834.1"/>
    <property type="molecule type" value="Genomic_DNA"/>
</dbReference>
<accession>B4IGA0</accession>
<dbReference type="AlphaFoldDB" id="B4IGA0"/>
<evidence type="ECO:0000313" key="1">
    <source>
        <dbReference type="EMBL" id="EDW48834.1"/>
    </source>
</evidence>
<proteinExistence type="predicted"/>
<feature type="non-terminal residue" evidence="1">
    <location>
        <position position="1"/>
    </location>
</feature>
<dbReference type="PhylomeDB" id="B4IGA0"/>
<dbReference type="STRING" id="7238.B4IGA0"/>